<name>A0A0A8ZTF2_ARUDO</name>
<accession>A0A0A8ZTF2</accession>
<reference evidence="2" key="1">
    <citation type="submission" date="2014-09" db="EMBL/GenBank/DDBJ databases">
        <authorList>
            <person name="Magalhaes I.L.F."/>
            <person name="Oliveira U."/>
            <person name="Santos F.R."/>
            <person name="Vidigal T.H.D.A."/>
            <person name="Brescovit A.D."/>
            <person name="Santos A.J."/>
        </authorList>
    </citation>
    <scope>NUCLEOTIDE SEQUENCE</scope>
    <source>
        <tissue evidence="2">Shoot tissue taken approximately 20 cm above the soil surface</tissue>
    </source>
</reference>
<reference evidence="2" key="2">
    <citation type="journal article" date="2015" name="Data Brief">
        <title>Shoot transcriptome of the giant reed, Arundo donax.</title>
        <authorList>
            <person name="Barrero R.A."/>
            <person name="Guerrero F.D."/>
            <person name="Moolhuijzen P."/>
            <person name="Goolsby J.A."/>
            <person name="Tidwell J."/>
            <person name="Bellgard S.E."/>
            <person name="Bellgard M.I."/>
        </authorList>
    </citation>
    <scope>NUCLEOTIDE SEQUENCE</scope>
    <source>
        <tissue evidence="2">Shoot tissue taken approximately 20 cm above the soil surface</tissue>
    </source>
</reference>
<organism evidence="2">
    <name type="scientific">Arundo donax</name>
    <name type="common">Giant reed</name>
    <name type="synonym">Donax arundinaceus</name>
    <dbReference type="NCBI Taxonomy" id="35708"/>
    <lineage>
        <taxon>Eukaryota</taxon>
        <taxon>Viridiplantae</taxon>
        <taxon>Streptophyta</taxon>
        <taxon>Embryophyta</taxon>
        <taxon>Tracheophyta</taxon>
        <taxon>Spermatophyta</taxon>
        <taxon>Magnoliopsida</taxon>
        <taxon>Liliopsida</taxon>
        <taxon>Poales</taxon>
        <taxon>Poaceae</taxon>
        <taxon>PACMAD clade</taxon>
        <taxon>Arundinoideae</taxon>
        <taxon>Arundineae</taxon>
        <taxon>Arundo</taxon>
    </lineage>
</organism>
<feature type="region of interest" description="Disordered" evidence="1">
    <location>
        <begin position="1"/>
        <end position="21"/>
    </location>
</feature>
<dbReference type="EMBL" id="GBRH01257840">
    <property type="protein sequence ID" value="JAD40055.1"/>
    <property type="molecule type" value="Transcribed_RNA"/>
</dbReference>
<proteinExistence type="predicted"/>
<protein>
    <submittedName>
        <fullName evidence="2">Uncharacterized protein</fullName>
    </submittedName>
</protein>
<evidence type="ECO:0000256" key="1">
    <source>
        <dbReference type="SAM" id="MobiDB-lite"/>
    </source>
</evidence>
<sequence>MSPVAAGRVRRRREQTSLTGA</sequence>
<dbReference type="AlphaFoldDB" id="A0A0A8ZTF2"/>
<evidence type="ECO:0000313" key="2">
    <source>
        <dbReference type="EMBL" id="JAD40055.1"/>
    </source>
</evidence>